<feature type="signal peptide" evidence="1">
    <location>
        <begin position="1"/>
        <end position="18"/>
    </location>
</feature>
<sequence>MSPIWWFVLGQPFSGALIVPTLTSLGTSGFPGSYTNPCYERPVNSTARGHVSLPNVNVFIFITHWNCIRAIEPALTLCAGVQDLEYKSDDLDTNVRNDRLIHDLEYKSDDLDTNVRNDRFIQDLEYKSDDFDTNVNK</sequence>
<dbReference type="Proteomes" id="UP001283361">
    <property type="component" value="Unassembled WGS sequence"/>
</dbReference>
<reference evidence="2" key="1">
    <citation type="journal article" date="2023" name="G3 (Bethesda)">
        <title>A reference genome for the long-term kleptoplast-retaining sea slug Elysia crispata morphotype clarki.</title>
        <authorList>
            <person name="Eastman K.E."/>
            <person name="Pendleton A.L."/>
            <person name="Shaikh M.A."/>
            <person name="Suttiyut T."/>
            <person name="Ogas R."/>
            <person name="Tomko P."/>
            <person name="Gavelis G."/>
            <person name="Widhalm J.R."/>
            <person name="Wisecaver J.H."/>
        </authorList>
    </citation>
    <scope>NUCLEOTIDE SEQUENCE</scope>
    <source>
        <strain evidence="2">ECLA1</strain>
    </source>
</reference>
<comment type="caution">
    <text evidence="2">The sequence shown here is derived from an EMBL/GenBank/DDBJ whole genome shotgun (WGS) entry which is preliminary data.</text>
</comment>
<gene>
    <name evidence="2" type="ORF">RRG08_044592</name>
</gene>
<evidence type="ECO:0000313" key="3">
    <source>
        <dbReference type="Proteomes" id="UP001283361"/>
    </source>
</evidence>
<feature type="chain" id="PRO_5042058628" evidence="1">
    <location>
        <begin position="19"/>
        <end position="137"/>
    </location>
</feature>
<dbReference type="EMBL" id="JAWDGP010003347">
    <property type="protein sequence ID" value="KAK3775240.1"/>
    <property type="molecule type" value="Genomic_DNA"/>
</dbReference>
<accession>A0AAE0ZTN5</accession>
<evidence type="ECO:0000256" key="1">
    <source>
        <dbReference type="SAM" id="SignalP"/>
    </source>
</evidence>
<name>A0AAE0ZTN5_9GAST</name>
<keyword evidence="1" id="KW-0732">Signal</keyword>
<evidence type="ECO:0000313" key="2">
    <source>
        <dbReference type="EMBL" id="KAK3775240.1"/>
    </source>
</evidence>
<dbReference type="AlphaFoldDB" id="A0AAE0ZTN5"/>
<organism evidence="2 3">
    <name type="scientific">Elysia crispata</name>
    <name type="common">lettuce slug</name>
    <dbReference type="NCBI Taxonomy" id="231223"/>
    <lineage>
        <taxon>Eukaryota</taxon>
        <taxon>Metazoa</taxon>
        <taxon>Spiralia</taxon>
        <taxon>Lophotrochozoa</taxon>
        <taxon>Mollusca</taxon>
        <taxon>Gastropoda</taxon>
        <taxon>Heterobranchia</taxon>
        <taxon>Euthyneura</taxon>
        <taxon>Panpulmonata</taxon>
        <taxon>Sacoglossa</taxon>
        <taxon>Placobranchoidea</taxon>
        <taxon>Plakobranchidae</taxon>
        <taxon>Elysia</taxon>
    </lineage>
</organism>
<proteinExistence type="predicted"/>
<keyword evidence="3" id="KW-1185">Reference proteome</keyword>
<protein>
    <submittedName>
        <fullName evidence="2">Uncharacterized protein</fullName>
    </submittedName>
</protein>